<gene>
    <name evidence="2" type="ORF">P8935_12385</name>
</gene>
<dbReference type="AlphaFoldDB" id="A0AAU7DBF6"/>
<name>A0AAU7DBF6_9BACT</name>
<feature type="transmembrane region" description="Helical" evidence="1">
    <location>
        <begin position="67"/>
        <end position="86"/>
    </location>
</feature>
<proteinExistence type="predicted"/>
<feature type="transmembrane region" description="Helical" evidence="1">
    <location>
        <begin position="26"/>
        <end position="47"/>
    </location>
</feature>
<feature type="transmembrane region" description="Helical" evidence="1">
    <location>
        <begin position="93"/>
        <end position="111"/>
    </location>
</feature>
<reference evidence="2" key="1">
    <citation type="submission" date="2023-03" db="EMBL/GenBank/DDBJ databases">
        <title>Edaphobacter sp.</title>
        <authorList>
            <person name="Huber K.J."/>
            <person name="Papendorf J."/>
            <person name="Pilke C."/>
            <person name="Bunk B."/>
            <person name="Sproeer C."/>
            <person name="Pester M."/>
        </authorList>
    </citation>
    <scope>NUCLEOTIDE SEQUENCE</scope>
    <source>
        <strain evidence="2">DSM 110680</strain>
    </source>
</reference>
<evidence type="ECO:0000256" key="1">
    <source>
        <dbReference type="SAM" id="Phobius"/>
    </source>
</evidence>
<keyword evidence="1" id="KW-0472">Membrane</keyword>
<dbReference type="RefSeq" id="WP_348260599.1">
    <property type="nucleotide sequence ID" value="NZ_CP121196.1"/>
</dbReference>
<keyword evidence="1" id="KW-1133">Transmembrane helix</keyword>
<feature type="transmembrane region" description="Helical" evidence="1">
    <location>
        <begin position="117"/>
        <end position="136"/>
    </location>
</feature>
<accession>A0AAU7DBF6</accession>
<keyword evidence="1" id="KW-0812">Transmembrane</keyword>
<sequence>MNPNRISHEPESASARIADDAYTIPMWIRALVIVGSLLMVLGGVISLAQPSMLLAPTDQITAGVHIYAGYFAVRNLALGLFLPLLLVMRARRAFGSMMVLVGLIQMFDVIMDCVEGRWTIVPGVLVLGILYLIGSARVTGAPFWRRESWS</sequence>
<organism evidence="2">
    <name type="scientific">Telmatobacter sp. DSM 110680</name>
    <dbReference type="NCBI Taxonomy" id="3036704"/>
    <lineage>
        <taxon>Bacteria</taxon>
        <taxon>Pseudomonadati</taxon>
        <taxon>Acidobacteriota</taxon>
        <taxon>Terriglobia</taxon>
        <taxon>Terriglobales</taxon>
        <taxon>Acidobacteriaceae</taxon>
        <taxon>Telmatobacter</taxon>
    </lineage>
</organism>
<protein>
    <recommendedName>
        <fullName evidence="3">DoxX-like family protein</fullName>
    </recommendedName>
</protein>
<dbReference type="EMBL" id="CP121196">
    <property type="protein sequence ID" value="XBH15367.1"/>
    <property type="molecule type" value="Genomic_DNA"/>
</dbReference>
<evidence type="ECO:0008006" key="3">
    <source>
        <dbReference type="Google" id="ProtNLM"/>
    </source>
</evidence>
<evidence type="ECO:0000313" key="2">
    <source>
        <dbReference type="EMBL" id="XBH15367.1"/>
    </source>
</evidence>